<feature type="domain" description="EVE" evidence="1">
    <location>
        <begin position="2"/>
        <end position="149"/>
    </location>
</feature>
<dbReference type="InterPro" id="IPR015947">
    <property type="entry name" value="PUA-like_sf"/>
</dbReference>
<dbReference type="CDD" id="cd21133">
    <property type="entry name" value="EVE"/>
    <property type="match status" value="1"/>
</dbReference>
<dbReference type="KEGG" id="vcw:GJQ55_00440"/>
<dbReference type="Proteomes" id="UP000596074">
    <property type="component" value="Chromosome"/>
</dbReference>
<keyword evidence="3" id="KW-1185">Reference proteome</keyword>
<evidence type="ECO:0000313" key="3">
    <source>
        <dbReference type="Proteomes" id="UP000596074"/>
    </source>
</evidence>
<reference evidence="2 3" key="1">
    <citation type="submission" date="2019-11" db="EMBL/GenBank/DDBJ databases">
        <title>Venatorbacter sp. nov. a predator of Campylobacter and other Gram-negative bacteria.</title>
        <authorList>
            <person name="Saeedi A."/>
            <person name="Cummings N.J."/>
            <person name="Connerton I.F."/>
            <person name="Connerton P.L."/>
        </authorList>
    </citation>
    <scope>NUCLEOTIDE SEQUENCE [LARGE SCALE GENOMIC DNA]</scope>
    <source>
        <strain evidence="2">XL5</strain>
    </source>
</reference>
<sequence>MKYWLLKSEPDVFSYSHLSAAPERRTVWDGVRNYQARNLLRDAVSVNDYAFFYHSSCKEPAIAGICRIVRTGLADPSQFNAQSPYFDPKSDPANPRWITVEVEAVQALPRPLTLKEMRQDSALQEMALLNRARLSVQPVSNTEWRHILQQAGLSAANISRFN</sequence>
<dbReference type="AlphaFoldDB" id="A0A9X7UU42"/>
<accession>A0A9X7UU42</accession>
<dbReference type="PANTHER" id="PTHR14087:SF7">
    <property type="entry name" value="THYMOCYTE NUCLEAR PROTEIN 1"/>
    <property type="match status" value="1"/>
</dbReference>
<protein>
    <submittedName>
        <fullName evidence="2">EVE domain-containing protein</fullName>
    </submittedName>
</protein>
<name>A0A9X7UU42_9GAMM</name>
<dbReference type="Pfam" id="PF01878">
    <property type="entry name" value="EVE"/>
    <property type="match status" value="1"/>
</dbReference>
<evidence type="ECO:0000259" key="1">
    <source>
        <dbReference type="Pfam" id="PF01878"/>
    </source>
</evidence>
<proteinExistence type="predicted"/>
<gene>
    <name evidence="2" type="ORF">GJQ55_00440</name>
</gene>
<evidence type="ECO:0000313" key="2">
    <source>
        <dbReference type="EMBL" id="QQD23034.1"/>
    </source>
</evidence>
<dbReference type="InterPro" id="IPR002740">
    <property type="entry name" value="EVE_domain"/>
</dbReference>
<dbReference type="Gene3D" id="3.10.590.10">
    <property type="entry name" value="ph1033 like domains"/>
    <property type="match status" value="1"/>
</dbReference>
<dbReference type="RefSeq" id="WP_228345546.1">
    <property type="nucleotide sequence ID" value="NZ_CP046056.1"/>
</dbReference>
<dbReference type="EMBL" id="CP046056">
    <property type="protein sequence ID" value="QQD23034.1"/>
    <property type="molecule type" value="Genomic_DNA"/>
</dbReference>
<organism evidence="2 3">
    <name type="scientific">Venatoribacter cucullus</name>
    <dbReference type="NCBI Taxonomy" id="2661630"/>
    <lineage>
        <taxon>Bacteria</taxon>
        <taxon>Pseudomonadati</taxon>
        <taxon>Pseudomonadota</taxon>
        <taxon>Gammaproteobacteria</taxon>
        <taxon>Oceanospirillales</taxon>
        <taxon>Oceanospirillaceae</taxon>
        <taxon>Venatoribacter</taxon>
    </lineage>
</organism>
<dbReference type="InterPro" id="IPR047197">
    <property type="entry name" value="THYN1-like_EVE"/>
</dbReference>
<dbReference type="SUPFAM" id="SSF88697">
    <property type="entry name" value="PUA domain-like"/>
    <property type="match status" value="1"/>
</dbReference>
<dbReference type="PANTHER" id="PTHR14087">
    <property type="entry name" value="THYMOCYTE NUCLEAR PROTEIN 1"/>
    <property type="match status" value="1"/>
</dbReference>
<dbReference type="InterPro" id="IPR052181">
    <property type="entry name" value="5hmC_binding"/>
</dbReference>